<dbReference type="EMBL" id="RQGC01000013">
    <property type="protein sequence ID" value="TGL38763.1"/>
    <property type="molecule type" value="Genomic_DNA"/>
</dbReference>
<accession>A0A5F1ZR69</accession>
<dbReference type="Proteomes" id="UP000297273">
    <property type="component" value="Unassembled WGS sequence"/>
</dbReference>
<organism evidence="1 4">
    <name type="scientific">Leptospira langatensis</name>
    <dbReference type="NCBI Taxonomy" id="2484983"/>
    <lineage>
        <taxon>Bacteria</taxon>
        <taxon>Pseudomonadati</taxon>
        <taxon>Spirochaetota</taxon>
        <taxon>Spirochaetia</taxon>
        <taxon>Leptospirales</taxon>
        <taxon>Leptospiraceae</taxon>
        <taxon>Leptospira</taxon>
    </lineage>
</organism>
<dbReference type="EMBL" id="RQER01000001">
    <property type="protein sequence ID" value="TGK05632.1"/>
    <property type="molecule type" value="Genomic_DNA"/>
</dbReference>
<sequence length="386" mass="43981">MQISFISKVQHPVLRKYIPIGILFLVLLGSCSKFRVDDYNPYLYGRVKLGKELKELQVNIVNRVPTNVPNQVAVASGVIYIPDFEQSLIKAFNSDGDLKFVIGTPKDKQTEKIKTYNIKLGRIGLVTVSDGDDVFVQSRVLKEDVKTDKAPENIFAKKSGEFRTEAEEAVPSVILKINDSGKLAQTIYADGAGGSIPFGYIERMDAGNSDLLFVYHRAGGEMRLSIFDEAGKLKQKVSAEDFKDSLNTSGDTFTWYVDSILSHADGDYVLGSFSFYETKSGRFKNRKILRYDLKEKRITPIKEIQDPSETLYWALSNDNFFIWETEVEEGNSIRLQVHDEDGNHVNNIRLNYPPPRGLWRETWMDTKDEIYSMKIKAGYLEIHKWK</sequence>
<reference evidence="3 4" key="2">
    <citation type="journal article" date="2019" name="PLoS Negl. Trop. Dis.">
        <title>Revisiting the worldwide diversity of Leptospira species in the environment.</title>
        <authorList>
            <person name="Vincent A.T."/>
            <person name="Schiettekatte O."/>
            <person name="Bourhy P."/>
            <person name="Veyrier F.J."/>
            <person name="Picardeau M."/>
        </authorList>
    </citation>
    <scope>NUCLEOTIDE SEQUENCE [LARGE SCALE GENOMIC DNA]</scope>
    <source>
        <strain evidence="3">201702690</strain>
        <strain evidence="1 4">SSW18</strain>
    </source>
</reference>
<dbReference type="AlphaFoldDB" id="A0A5F1ZR69"/>
<proteinExistence type="predicted"/>
<dbReference type="NCBIfam" id="NF047780">
    <property type="entry name" value="LIC12708_fam"/>
    <property type="match status" value="1"/>
</dbReference>
<evidence type="ECO:0000313" key="4">
    <source>
        <dbReference type="Proteomes" id="UP000297946"/>
    </source>
</evidence>
<dbReference type="InterPro" id="IPR058072">
    <property type="entry name" value="LIC12708-like"/>
</dbReference>
<reference evidence="2" key="1">
    <citation type="submission" date="2018-10" db="EMBL/GenBank/DDBJ databases">
        <authorList>
            <person name="Vincent A.T."/>
            <person name="Schiettekatte O."/>
            <person name="Bourhy P."/>
            <person name="Veyrier F.J."/>
            <person name="Picardeau M."/>
        </authorList>
    </citation>
    <scope>NUCLEOTIDE SEQUENCE</scope>
    <source>
        <strain evidence="2">201702690</strain>
    </source>
</reference>
<evidence type="ECO:0000313" key="2">
    <source>
        <dbReference type="EMBL" id="TGL38763.1"/>
    </source>
</evidence>
<dbReference type="Proteomes" id="UP000297946">
    <property type="component" value="Unassembled WGS sequence"/>
</dbReference>
<comment type="caution">
    <text evidence="1">The sequence shown here is derived from an EMBL/GenBank/DDBJ whole genome shotgun (WGS) entry which is preliminary data.</text>
</comment>
<gene>
    <name evidence="1" type="ORF">EHO57_00860</name>
    <name evidence="2" type="ORF">EHQ53_16620</name>
</gene>
<dbReference type="OrthoDB" id="336608at2"/>
<dbReference type="SUPFAM" id="SSF63825">
    <property type="entry name" value="YWTD domain"/>
    <property type="match status" value="1"/>
</dbReference>
<name>A0A5F1ZR69_9LEPT</name>
<keyword evidence="3" id="KW-1185">Reference proteome</keyword>
<protein>
    <submittedName>
        <fullName evidence="1">Uncharacterized protein</fullName>
    </submittedName>
</protein>
<evidence type="ECO:0000313" key="1">
    <source>
        <dbReference type="EMBL" id="TGK05632.1"/>
    </source>
</evidence>
<evidence type="ECO:0000313" key="3">
    <source>
        <dbReference type="Proteomes" id="UP000297273"/>
    </source>
</evidence>